<dbReference type="RefSeq" id="WP_155476239.1">
    <property type="nucleotide sequence ID" value="NZ_WNKU01000008.1"/>
</dbReference>
<sequence length="70" mass="8151">MFGFGVMNKTVKELRKNRCLTAKELAQRLKVDTIEILRIEEVKLKDVPEPLKSKITPILRGDETDKILWL</sequence>
<dbReference type="EMBL" id="WNKU01000008">
    <property type="protein sequence ID" value="MTV49141.1"/>
    <property type="molecule type" value="Genomic_DNA"/>
</dbReference>
<dbReference type="AlphaFoldDB" id="A0A6I3SJQ5"/>
<reference evidence="1 2" key="1">
    <citation type="submission" date="2019-11" db="EMBL/GenBank/DDBJ databases">
        <title>Whole-genome sequence of a the green, strictly anaerobic photosynthetic bacterium Heliobacillus mobilis DSM 6151.</title>
        <authorList>
            <person name="Kyndt J.A."/>
            <person name="Meyer T.E."/>
        </authorList>
    </citation>
    <scope>NUCLEOTIDE SEQUENCE [LARGE SCALE GENOMIC DNA]</scope>
    <source>
        <strain evidence="1 2">DSM 6151</strain>
    </source>
</reference>
<evidence type="ECO:0000313" key="2">
    <source>
        <dbReference type="Proteomes" id="UP000430670"/>
    </source>
</evidence>
<dbReference type="InterPro" id="IPR010982">
    <property type="entry name" value="Lambda_DNA-bd_dom_sf"/>
</dbReference>
<dbReference type="GO" id="GO:0003677">
    <property type="term" value="F:DNA binding"/>
    <property type="evidence" value="ECO:0007669"/>
    <property type="project" value="InterPro"/>
</dbReference>
<dbReference type="OrthoDB" id="1956872at2"/>
<comment type="caution">
    <text evidence="1">The sequence shown here is derived from an EMBL/GenBank/DDBJ whole genome shotgun (WGS) entry which is preliminary data.</text>
</comment>
<protein>
    <submittedName>
        <fullName evidence="1">Transcriptional regulator</fullName>
    </submittedName>
</protein>
<organism evidence="1 2">
    <name type="scientific">Heliobacterium mobile</name>
    <name type="common">Heliobacillus mobilis</name>
    <dbReference type="NCBI Taxonomy" id="28064"/>
    <lineage>
        <taxon>Bacteria</taxon>
        <taxon>Bacillati</taxon>
        <taxon>Bacillota</taxon>
        <taxon>Clostridia</taxon>
        <taxon>Eubacteriales</taxon>
        <taxon>Heliobacteriaceae</taxon>
        <taxon>Heliobacterium</taxon>
    </lineage>
</organism>
<dbReference type="Proteomes" id="UP000430670">
    <property type="component" value="Unassembled WGS sequence"/>
</dbReference>
<dbReference type="Gene3D" id="1.10.260.40">
    <property type="entry name" value="lambda repressor-like DNA-binding domains"/>
    <property type="match status" value="1"/>
</dbReference>
<gene>
    <name evidence="1" type="ORF">GJ688_09125</name>
</gene>
<evidence type="ECO:0000313" key="1">
    <source>
        <dbReference type="EMBL" id="MTV49141.1"/>
    </source>
</evidence>
<name>A0A6I3SJQ5_HELMO</name>
<keyword evidence="2" id="KW-1185">Reference proteome</keyword>
<proteinExistence type="predicted"/>
<accession>A0A6I3SJQ5</accession>